<dbReference type="Proteomes" id="UP001596549">
    <property type="component" value="Unassembled WGS sequence"/>
</dbReference>
<reference evidence="2" key="1">
    <citation type="journal article" date="2019" name="Int. J. Syst. Evol. Microbiol.">
        <title>The Global Catalogue of Microorganisms (GCM) 10K type strain sequencing project: providing services to taxonomists for standard genome sequencing and annotation.</title>
        <authorList>
            <consortium name="The Broad Institute Genomics Platform"/>
            <consortium name="The Broad Institute Genome Sequencing Center for Infectious Disease"/>
            <person name="Wu L."/>
            <person name="Ma J."/>
        </authorList>
    </citation>
    <scope>NUCLEOTIDE SEQUENCE [LARGE SCALE GENOMIC DNA]</scope>
    <source>
        <strain evidence="2">NBRC 106396</strain>
    </source>
</reference>
<protein>
    <submittedName>
        <fullName evidence="1">Uncharacterized protein</fullName>
    </submittedName>
</protein>
<name>A0ABW2NJA5_9BACL</name>
<accession>A0ABW2NJA5</accession>
<gene>
    <name evidence="1" type="ORF">ACFQPF_03615</name>
</gene>
<sequence length="416" mass="48732">MGYKDLFVDYSSMDKSEIKIYEEKRLALLKQKSPELYKREIEKKAKVHRLPKLKYKKVLSPSDKTIFAERLNKSPFAQFHRANVMLRNVNLNITLNNYLDAVPRLMKVDIRKILNLKIKINENFSCGLIRGNIASINYDKEENWRYFTRDERYTEGYVLGIIDIIQIIFGYNQFQAINLLCGFTSIKVKQAEWGKKQCIKYYQNLGIIKRAQQMIGEQYPILYKYIKRHLYVLDALNNQGLLSITSEEMSFEGNGVFFTSSRYIEKYLKTVGINKSYTNINKLINMFTAIGLVNKIPLNNLSLKLQEETKKYLNIKSTQVVKNYEVDKKHCHPISFYQIPRLTANVLYEAERRVKLLKERKIKATGVIITNNAVKTALGDTVYNSLFLNRLSFIKGIERAKTKQRKLVLENKKDQH</sequence>
<keyword evidence="2" id="KW-1185">Reference proteome</keyword>
<dbReference type="EMBL" id="JBHTCP010000006">
    <property type="protein sequence ID" value="MFC7370757.1"/>
    <property type="molecule type" value="Genomic_DNA"/>
</dbReference>
<organism evidence="1 2">
    <name type="scientific">Fictibacillus iocasae</name>
    <dbReference type="NCBI Taxonomy" id="2715437"/>
    <lineage>
        <taxon>Bacteria</taxon>
        <taxon>Bacillati</taxon>
        <taxon>Bacillota</taxon>
        <taxon>Bacilli</taxon>
        <taxon>Bacillales</taxon>
        <taxon>Fictibacillaceae</taxon>
        <taxon>Fictibacillus</taxon>
    </lineage>
</organism>
<proteinExistence type="predicted"/>
<dbReference type="RefSeq" id="WP_379746662.1">
    <property type="nucleotide sequence ID" value="NZ_JBHTCP010000006.1"/>
</dbReference>
<comment type="caution">
    <text evidence="1">The sequence shown here is derived from an EMBL/GenBank/DDBJ whole genome shotgun (WGS) entry which is preliminary data.</text>
</comment>
<evidence type="ECO:0000313" key="1">
    <source>
        <dbReference type="EMBL" id="MFC7370757.1"/>
    </source>
</evidence>
<evidence type="ECO:0000313" key="2">
    <source>
        <dbReference type="Proteomes" id="UP001596549"/>
    </source>
</evidence>